<evidence type="ECO:0000313" key="2">
    <source>
        <dbReference type="EMBL" id="TNN77717.1"/>
    </source>
</evidence>
<gene>
    <name evidence="2" type="ORF">EYF80_012015</name>
</gene>
<name>A0A4Z2IIU3_9TELE</name>
<dbReference type="EMBL" id="SRLO01000080">
    <property type="protein sequence ID" value="TNN77717.1"/>
    <property type="molecule type" value="Genomic_DNA"/>
</dbReference>
<keyword evidence="3" id="KW-1185">Reference proteome</keyword>
<organism evidence="2 3">
    <name type="scientific">Liparis tanakae</name>
    <name type="common">Tanaka's snailfish</name>
    <dbReference type="NCBI Taxonomy" id="230148"/>
    <lineage>
        <taxon>Eukaryota</taxon>
        <taxon>Metazoa</taxon>
        <taxon>Chordata</taxon>
        <taxon>Craniata</taxon>
        <taxon>Vertebrata</taxon>
        <taxon>Euteleostomi</taxon>
        <taxon>Actinopterygii</taxon>
        <taxon>Neopterygii</taxon>
        <taxon>Teleostei</taxon>
        <taxon>Neoteleostei</taxon>
        <taxon>Acanthomorphata</taxon>
        <taxon>Eupercaria</taxon>
        <taxon>Perciformes</taxon>
        <taxon>Cottioidei</taxon>
        <taxon>Cottales</taxon>
        <taxon>Liparidae</taxon>
        <taxon>Liparis</taxon>
    </lineage>
</organism>
<protein>
    <submittedName>
        <fullName evidence="2">Uncharacterized protein</fullName>
    </submittedName>
</protein>
<dbReference type="Proteomes" id="UP000314294">
    <property type="component" value="Unassembled WGS sequence"/>
</dbReference>
<evidence type="ECO:0000256" key="1">
    <source>
        <dbReference type="SAM" id="MobiDB-lite"/>
    </source>
</evidence>
<sequence>MNNSILSSPEGREDPPLTCQQQADLGSAENKCYQSPVMSSYSEDPSLRSSLASVDSLISTSLSGDAAATPQVMLTVSIGPSCQVLVTGQKQIWQQLPINIKQ</sequence>
<proteinExistence type="predicted"/>
<feature type="region of interest" description="Disordered" evidence="1">
    <location>
        <begin position="1"/>
        <end position="25"/>
    </location>
</feature>
<comment type="caution">
    <text evidence="2">The sequence shown here is derived from an EMBL/GenBank/DDBJ whole genome shotgun (WGS) entry which is preliminary data.</text>
</comment>
<evidence type="ECO:0000313" key="3">
    <source>
        <dbReference type="Proteomes" id="UP000314294"/>
    </source>
</evidence>
<reference evidence="2 3" key="1">
    <citation type="submission" date="2019-03" db="EMBL/GenBank/DDBJ databases">
        <title>First draft genome of Liparis tanakae, snailfish: a comprehensive survey of snailfish specific genes.</title>
        <authorList>
            <person name="Kim W."/>
            <person name="Song I."/>
            <person name="Jeong J.-H."/>
            <person name="Kim D."/>
            <person name="Kim S."/>
            <person name="Ryu S."/>
            <person name="Song J.Y."/>
            <person name="Lee S.K."/>
        </authorList>
    </citation>
    <scope>NUCLEOTIDE SEQUENCE [LARGE SCALE GENOMIC DNA]</scope>
    <source>
        <tissue evidence="2">Muscle</tissue>
    </source>
</reference>
<dbReference type="AlphaFoldDB" id="A0A4Z2IIU3"/>
<accession>A0A4Z2IIU3</accession>